<dbReference type="Pfam" id="PF04794">
    <property type="entry name" value="YdjC"/>
    <property type="match status" value="1"/>
</dbReference>
<dbReference type="GO" id="GO:0019213">
    <property type="term" value="F:deacetylase activity"/>
    <property type="evidence" value="ECO:0007669"/>
    <property type="project" value="TreeGrafter"/>
</dbReference>
<reference evidence="6 7" key="1">
    <citation type="submission" date="2018-06" db="EMBL/GenBank/DDBJ databases">
        <authorList>
            <person name="Strepis N."/>
        </authorList>
    </citation>
    <scope>NUCLEOTIDE SEQUENCE [LARGE SCALE GENOMIC DNA]</scope>
    <source>
        <strain evidence="6">LUCI</strain>
    </source>
</reference>
<name>A0A498RF24_9FIRM</name>
<sequence length="282" mass="30118">MKKLIVNADDFGRHVSINKAILQGHASGCITSASLMPGGAAFADAVEKAAGCPSLGVGVHLTLIGEKPVLCPSQIPSLVDGEGRLVSQYPQFLARFLRGCINLSEVRAELTAQMDKVAALGIAITHVDSHQHLHVLPGITDIVLDIAAACNVKALRIPAVPLYFTGGYPYRFSQLLGRSGLTVLAKLANCKAKSRGFKMPDHFFGIVAGGGVREECLLDIVRNLPDGVSEIMVHPGDNDYVLSADTGWSHSFQAELAAVSSPQVSRLLKEQKIVLASFRDLW</sequence>
<evidence type="ECO:0000256" key="3">
    <source>
        <dbReference type="ARBA" id="ARBA00022801"/>
    </source>
</evidence>
<dbReference type="AlphaFoldDB" id="A0A498RF24"/>
<proteinExistence type="predicted"/>
<evidence type="ECO:0000256" key="2">
    <source>
        <dbReference type="ARBA" id="ARBA00022723"/>
    </source>
</evidence>
<keyword evidence="2" id="KW-0479">Metal-binding</keyword>
<dbReference type="PANTHER" id="PTHR31609:SF1">
    <property type="entry name" value="CARBOHYDRATE DEACETYLASE"/>
    <property type="match status" value="1"/>
</dbReference>
<comment type="cofactor">
    <cofactor evidence="1">
        <name>Mg(2+)</name>
        <dbReference type="ChEBI" id="CHEBI:18420"/>
    </cofactor>
</comment>
<keyword evidence="7" id="KW-1185">Reference proteome</keyword>
<protein>
    <submittedName>
        <fullName evidence="6">Glycoside hydrolase/deacetylase beta/alpha-barrel</fullName>
    </submittedName>
</protein>
<dbReference type="InterPro" id="IPR011330">
    <property type="entry name" value="Glyco_hydro/deAcase_b/a-brl"/>
</dbReference>
<dbReference type="Gene3D" id="3.20.20.370">
    <property type="entry name" value="Glycoside hydrolase/deacetylase"/>
    <property type="match status" value="1"/>
</dbReference>
<dbReference type="SUPFAM" id="SSF88713">
    <property type="entry name" value="Glycoside hydrolase/deacetylase"/>
    <property type="match status" value="1"/>
</dbReference>
<evidence type="ECO:0000256" key="4">
    <source>
        <dbReference type="ARBA" id="ARBA00022842"/>
    </source>
</evidence>
<dbReference type="RefSeq" id="WP_122630195.1">
    <property type="nucleotide sequence ID" value="NZ_UPPP01000116.1"/>
</dbReference>
<evidence type="ECO:0000313" key="7">
    <source>
        <dbReference type="Proteomes" id="UP000277811"/>
    </source>
</evidence>
<evidence type="ECO:0000256" key="1">
    <source>
        <dbReference type="ARBA" id="ARBA00001946"/>
    </source>
</evidence>
<dbReference type="GO" id="GO:0016787">
    <property type="term" value="F:hydrolase activity"/>
    <property type="evidence" value="ECO:0007669"/>
    <property type="project" value="UniProtKB-KW"/>
</dbReference>
<keyword evidence="5" id="KW-0119">Carbohydrate metabolism</keyword>
<accession>A0A498RF24</accession>
<organism evidence="6 7">
    <name type="scientific">Lucifera butyrica</name>
    <dbReference type="NCBI Taxonomy" id="1351585"/>
    <lineage>
        <taxon>Bacteria</taxon>
        <taxon>Bacillati</taxon>
        <taxon>Bacillota</taxon>
        <taxon>Negativicutes</taxon>
        <taxon>Veillonellales</taxon>
        <taxon>Veillonellaceae</taxon>
        <taxon>Lucifera</taxon>
    </lineage>
</organism>
<dbReference type="PANTHER" id="PTHR31609">
    <property type="entry name" value="YDJC DEACETYLASE FAMILY MEMBER"/>
    <property type="match status" value="1"/>
</dbReference>
<keyword evidence="4" id="KW-0460">Magnesium</keyword>
<dbReference type="Proteomes" id="UP000277811">
    <property type="component" value="Unassembled WGS sequence"/>
</dbReference>
<dbReference type="InterPro" id="IPR006879">
    <property type="entry name" value="YdjC-like"/>
</dbReference>
<evidence type="ECO:0000313" key="6">
    <source>
        <dbReference type="EMBL" id="VBB09410.1"/>
    </source>
</evidence>
<gene>
    <name evidence="6" type="ORF">LUCI_4700</name>
</gene>
<dbReference type="GO" id="GO:0005975">
    <property type="term" value="P:carbohydrate metabolic process"/>
    <property type="evidence" value="ECO:0007669"/>
    <property type="project" value="InterPro"/>
</dbReference>
<dbReference type="EMBL" id="UPPP01000116">
    <property type="protein sequence ID" value="VBB09410.1"/>
    <property type="molecule type" value="Genomic_DNA"/>
</dbReference>
<dbReference type="CDD" id="cd10808">
    <property type="entry name" value="YdjC"/>
    <property type="match status" value="1"/>
</dbReference>
<keyword evidence="3 6" id="KW-0378">Hydrolase</keyword>
<dbReference type="GO" id="GO:0046872">
    <property type="term" value="F:metal ion binding"/>
    <property type="evidence" value="ECO:0007669"/>
    <property type="project" value="UniProtKB-KW"/>
</dbReference>
<evidence type="ECO:0000256" key="5">
    <source>
        <dbReference type="ARBA" id="ARBA00023277"/>
    </source>
</evidence>
<dbReference type="OrthoDB" id="9774177at2"/>